<evidence type="ECO:0000256" key="10">
    <source>
        <dbReference type="ARBA" id="ARBA00022741"/>
    </source>
</evidence>
<keyword evidence="8" id="KW-0808">Transferase</keyword>
<dbReference type="EMBL" id="KL216401">
    <property type="protein sequence ID" value="KFV69345.1"/>
    <property type="molecule type" value="Genomic_DNA"/>
</dbReference>
<accession>A0A093GGJ4</accession>
<dbReference type="AlphaFoldDB" id="A0A093GGJ4"/>
<evidence type="ECO:0000256" key="23">
    <source>
        <dbReference type="SAM" id="MobiDB-lite"/>
    </source>
</evidence>
<keyword evidence="9" id="KW-0479">Metal-binding</keyword>
<keyword evidence="12" id="KW-0067">ATP-binding</keyword>
<evidence type="ECO:0000256" key="18">
    <source>
        <dbReference type="ARBA" id="ARBA00047899"/>
    </source>
</evidence>
<dbReference type="PROSITE" id="PS50011">
    <property type="entry name" value="PROTEIN_KINASE_DOM"/>
    <property type="match status" value="1"/>
</dbReference>
<comment type="subcellular location">
    <subcellularLocation>
        <location evidence="3">Nucleus</location>
        <location evidence="3">Nucleolus</location>
    </subcellularLocation>
</comment>
<evidence type="ECO:0000256" key="7">
    <source>
        <dbReference type="ARBA" id="ARBA00022553"/>
    </source>
</evidence>
<evidence type="ECO:0000256" key="15">
    <source>
        <dbReference type="ARBA" id="ARBA00023211"/>
    </source>
</evidence>
<dbReference type="InterPro" id="IPR001245">
    <property type="entry name" value="Ser-Thr/Tyr_kinase_cat_dom"/>
</dbReference>
<dbReference type="CDD" id="cd08222">
    <property type="entry name" value="STKc_Nek11"/>
    <property type="match status" value="1"/>
</dbReference>
<keyword evidence="14" id="KW-0175">Coiled coil</keyword>
<evidence type="ECO:0000256" key="21">
    <source>
        <dbReference type="ARBA" id="ARBA00073378"/>
    </source>
</evidence>
<keyword evidence="15" id="KW-0464">Manganese</keyword>
<evidence type="ECO:0000256" key="11">
    <source>
        <dbReference type="ARBA" id="ARBA00022777"/>
    </source>
</evidence>
<evidence type="ECO:0000256" key="20">
    <source>
        <dbReference type="ARBA" id="ARBA00055453"/>
    </source>
</evidence>
<evidence type="ECO:0000256" key="2">
    <source>
        <dbReference type="ARBA" id="ARBA00001946"/>
    </source>
</evidence>
<feature type="domain" description="Protein kinase" evidence="24">
    <location>
        <begin position="29"/>
        <end position="287"/>
    </location>
</feature>
<dbReference type="InterPro" id="IPR011009">
    <property type="entry name" value="Kinase-like_dom_sf"/>
</dbReference>
<evidence type="ECO:0000256" key="4">
    <source>
        <dbReference type="ARBA" id="ARBA00010886"/>
    </source>
</evidence>
<comment type="catalytic activity">
    <reaction evidence="19">
        <text>L-seryl-[protein] + ATP = O-phospho-L-seryl-[protein] + ADP + H(+)</text>
        <dbReference type="Rhea" id="RHEA:17989"/>
        <dbReference type="Rhea" id="RHEA-COMP:9863"/>
        <dbReference type="Rhea" id="RHEA-COMP:11604"/>
        <dbReference type="ChEBI" id="CHEBI:15378"/>
        <dbReference type="ChEBI" id="CHEBI:29999"/>
        <dbReference type="ChEBI" id="CHEBI:30616"/>
        <dbReference type="ChEBI" id="CHEBI:83421"/>
        <dbReference type="ChEBI" id="CHEBI:456216"/>
        <dbReference type="EC" id="2.7.11.1"/>
    </reaction>
</comment>
<protein>
    <recommendedName>
        <fullName evidence="21">Serine/threonine-protein kinase Nek11</fullName>
        <ecNumber evidence="5">2.7.11.1</ecNumber>
    </recommendedName>
    <alternativeName>
        <fullName evidence="22">Never in mitosis A-related kinase 11</fullName>
    </alternativeName>
</protein>
<evidence type="ECO:0000259" key="24">
    <source>
        <dbReference type="PROSITE" id="PS50011"/>
    </source>
</evidence>
<comment type="catalytic activity">
    <reaction evidence="18">
        <text>L-threonyl-[protein] + ATP = O-phospho-L-threonyl-[protein] + ADP + H(+)</text>
        <dbReference type="Rhea" id="RHEA:46608"/>
        <dbReference type="Rhea" id="RHEA-COMP:11060"/>
        <dbReference type="Rhea" id="RHEA-COMP:11605"/>
        <dbReference type="ChEBI" id="CHEBI:15378"/>
        <dbReference type="ChEBI" id="CHEBI:30013"/>
        <dbReference type="ChEBI" id="CHEBI:30616"/>
        <dbReference type="ChEBI" id="CHEBI:61977"/>
        <dbReference type="ChEBI" id="CHEBI:456216"/>
        <dbReference type="EC" id="2.7.11.1"/>
    </reaction>
</comment>
<comment type="function">
    <text evidence="20">Protein kinase which plays an important role in the G2/M checkpoint response to DNA damage. Controls degradation of CDC25A by directly phosphorylating it on residues whose phosphorylation is required for BTRC-mediated polyubiquitination and degradation.</text>
</comment>
<keyword evidence="17" id="KW-0131">Cell cycle</keyword>
<dbReference type="FunFam" id="1.10.510.10:FF:001071">
    <property type="entry name" value="NIMA related kinase 11"/>
    <property type="match status" value="1"/>
</dbReference>
<gene>
    <name evidence="25" type="ORF">N307_00619</name>
</gene>
<evidence type="ECO:0000256" key="3">
    <source>
        <dbReference type="ARBA" id="ARBA00004604"/>
    </source>
</evidence>
<keyword evidence="26" id="KW-1185">Reference proteome</keyword>
<evidence type="ECO:0000256" key="13">
    <source>
        <dbReference type="ARBA" id="ARBA00022842"/>
    </source>
</evidence>
<evidence type="ECO:0000256" key="17">
    <source>
        <dbReference type="ARBA" id="ARBA00023306"/>
    </source>
</evidence>
<dbReference type="EC" id="2.7.11.1" evidence="5"/>
<evidence type="ECO:0000256" key="8">
    <source>
        <dbReference type="ARBA" id="ARBA00022679"/>
    </source>
</evidence>
<organism evidence="25 26">
    <name type="scientific">Dryobates pubescens</name>
    <name type="common">Downy woodpecker</name>
    <name type="synonym">Picoides pubescens</name>
    <dbReference type="NCBI Taxonomy" id="118200"/>
    <lineage>
        <taxon>Eukaryota</taxon>
        <taxon>Metazoa</taxon>
        <taxon>Chordata</taxon>
        <taxon>Craniata</taxon>
        <taxon>Vertebrata</taxon>
        <taxon>Euteleostomi</taxon>
        <taxon>Archelosauria</taxon>
        <taxon>Archosauria</taxon>
        <taxon>Dinosauria</taxon>
        <taxon>Saurischia</taxon>
        <taxon>Theropoda</taxon>
        <taxon>Coelurosauria</taxon>
        <taxon>Aves</taxon>
        <taxon>Neognathae</taxon>
        <taxon>Neoaves</taxon>
        <taxon>Telluraves</taxon>
        <taxon>Coraciimorphae</taxon>
        <taxon>Piciformes</taxon>
        <taxon>Picidae</taxon>
        <taxon>Dryobates</taxon>
    </lineage>
</organism>
<evidence type="ECO:0000313" key="25">
    <source>
        <dbReference type="EMBL" id="KFV69345.1"/>
    </source>
</evidence>
<keyword evidence="16" id="KW-0539">Nucleus</keyword>
<evidence type="ECO:0000256" key="19">
    <source>
        <dbReference type="ARBA" id="ARBA00048679"/>
    </source>
</evidence>
<evidence type="ECO:0000256" key="12">
    <source>
        <dbReference type="ARBA" id="ARBA00022840"/>
    </source>
</evidence>
<keyword evidence="7" id="KW-0597">Phosphoprotein</keyword>
<keyword evidence="11 25" id="KW-0418">Kinase</keyword>
<comment type="cofactor">
    <cofactor evidence="2">
        <name>Mg(2+)</name>
        <dbReference type="ChEBI" id="CHEBI:18420"/>
    </cofactor>
</comment>
<evidence type="ECO:0000256" key="9">
    <source>
        <dbReference type="ARBA" id="ARBA00022723"/>
    </source>
</evidence>
<dbReference type="PANTHER" id="PTHR44899:SF8">
    <property type="entry name" value="NIMA-RELATED KINASE 11"/>
    <property type="match status" value="1"/>
</dbReference>
<keyword evidence="6" id="KW-0723">Serine/threonine-protein kinase</keyword>
<evidence type="ECO:0000256" key="6">
    <source>
        <dbReference type="ARBA" id="ARBA00022527"/>
    </source>
</evidence>
<evidence type="ECO:0000313" key="26">
    <source>
        <dbReference type="Proteomes" id="UP000053875"/>
    </source>
</evidence>
<dbReference type="GO" id="GO:0005730">
    <property type="term" value="C:nucleolus"/>
    <property type="evidence" value="ECO:0007669"/>
    <property type="project" value="UniProtKB-SubCell"/>
</dbReference>
<dbReference type="FunFam" id="3.30.200.20:FF:000332">
    <property type="entry name" value="NIMA related kinase 11"/>
    <property type="match status" value="1"/>
</dbReference>
<feature type="non-terminal residue" evidence="25">
    <location>
        <position position="453"/>
    </location>
</feature>
<dbReference type="GO" id="GO:0005524">
    <property type="term" value="F:ATP binding"/>
    <property type="evidence" value="ECO:0007669"/>
    <property type="project" value="UniProtKB-KW"/>
</dbReference>
<dbReference type="GO" id="GO:0046872">
    <property type="term" value="F:metal ion binding"/>
    <property type="evidence" value="ECO:0007669"/>
    <property type="project" value="UniProtKB-KW"/>
</dbReference>
<evidence type="ECO:0000256" key="14">
    <source>
        <dbReference type="ARBA" id="ARBA00023054"/>
    </source>
</evidence>
<comment type="similarity">
    <text evidence="4">Belongs to the protein kinase superfamily. NEK Ser/Thr protein kinase family. NIMA subfamily.</text>
</comment>
<dbReference type="PRINTS" id="PR00109">
    <property type="entry name" value="TYRKINASE"/>
</dbReference>
<dbReference type="SMART" id="SM00220">
    <property type="entry name" value="S_TKc"/>
    <property type="match status" value="1"/>
</dbReference>
<dbReference type="Pfam" id="PF00069">
    <property type="entry name" value="Pkinase"/>
    <property type="match status" value="1"/>
</dbReference>
<dbReference type="Proteomes" id="UP000053875">
    <property type="component" value="Unassembled WGS sequence"/>
</dbReference>
<sequence>MLKFQETAKHVAAARLHPACSGAVVARRYSFVRKLGSGSFGNVYLVSDRRAKQGEELKVLKEISVGGLKPDETVEANLEAELLSRLEHPAILKFHTSFLEQDSFCIVTEYCEGGDLDSKIQEYKESGKIFPQRQILDWFIQLLLGVSYMHERRILHRDLKAKNIFMKNNLLKIGDFGVSCLLLGSCDLATTFTGTPYYMSPEALKHQGYNTKSDIWSLGCVLYEMCCLRHAFTGHSFLSVVLKIVEGATPALPAPYPSQLNSLLCSMLNKNPALRPAAADILQMPYIEEQLKVDLAVQDKALGWQKGAAPISVQRKVHLQTLQELSEVQKMTPRERMRLRKVNAADEKAKKLKQLTEEKYQEKIKRRQELRTQSCQQLSPGALQAVQHQPSEDIQSQGSLCAVNSSLPSEIPEDPETAEEYYKAEFDSCSEGSEEEEEDVEASQSLSKAEQQV</sequence>
<dbReference type="InterPro" id="IPR000719">
    <property type="entry name" value="Prot_kinase_dom"/>
</dbReference>
<proteinExistence type="inferred from homology"/>
<dbReference type="Gene3D" id="3.30.200.20">
    <property type="entry name" value="Phosphorylase Kinase, domain 1"/>
    <property type="match status" value="1"/>
</dbReference>
<feature type="compositionally biased region" description="Acidic residues" evidence="23">
    <location>
        <begin position="432"/>
        <end position="441"/>
    </location>
</feature>
<dbReference type="GO" id="GO:0004674">
    <property type="term" value="F:protein serine/threonine kinase activity"/>
    <property type="evidence" value="ECO:0007669"/>
    <property type="project" value="UniProtKB-KW"/>
</dbReference>
<keyword evidence="10" id="KW-0547">Nucleotide-binding</keyword>
<dbReference type="SUPFAM" id="SSF56112">
    <property type="entry name" value="Protein kinase-like (PK-like)"/>
    <property type="match status" value="1"/>
</dbReference>
<dbReference type="PROSITE" id="PS00108">
    <property type="entry name" value="PROTEIN_KINASE_ST"/>
    <property type="match status" value="1"/>
</dbReference>
<keyword evidence="13" id="KW-0460">Magnesium</keyword>
<comment type="cofactor">
    <cofactor evidence="1">
        <name>Mn(2+)</name>
        <dbReference type="ChEBI" id="CHEBI:29035"/>
    </cofactor>
</comment>
<feature type="region of interest" description="Disordered" evidence="23">
    <location>
        <begin position="426"/>
        <end position="453"/>
    </location>
</feature>
<reference evidence="25 26" key="1">
    <citation type="submission" date="2014-04" db="EMBL/GenBank/DDBJ databases">
        <title>Genome evolution of avian class.</title>
        <authorList>
            <person name="Zhang G."/>
            <person name="Li C."/>
        </authorList>
    </citation>
    <scope>NUCLEOTIDE SEQUENCE [LARGE SCALE GENOMIC DNA]</scope>
    <source>
        <strain evidence="25">BGI_N307</strain>
    </source>
</reference>
<dbReference type="InterPro" id="IPR051131">
    <property type="entry name" value="NEK_Ser/Thr_kinase_NIMA"/>
</dbReference>
<evidence type="ECO:0000256" key="1">
    <source>
        <dbReference type="ARBA" id="ARBA00001936"/>
    </source>
</evidence>
<dbReference type="STRING" id="118200.A0A093GGJ4"/>
<dbReference type="InterPro" id="IPR008271">
    <property type="entry name" value="Ser/Thr_kinase_AS"/>
</dbReference>
<evidence type="ECO:0000256" key="22">
    <source>
        <dbReference type="ARBA" id="ARBA00075647"/>
    </source>
</evidence>
<dbReference type="Gene3D" id="1.10.510.10">
    <property type="entry name" value="Transferase(Phosphotransferase) domain 1"/>
    <property type="match status" value="1"/>
</dbReference>
<evidence type="ECO:0000256" key="16">
    <source>
        <dbReference type="ARBA" id="ARBA00023242"/>
    </source>
</evidence>
<name>A0A093GGJ4_DRYPU</name>
<evidence type="ECO:0000256" key="5">
    <source>
        <dbReference type="ARBA" id="ARBA00012513"/>
    </source>
</evidence>
<dbReference type="PANTHER" id="PTHR44899">
    <property type="entry name" value="CAMK FAMILY PROTEIN KINASE"/>
    <property type="match status" value="1"/>
</dbReference>